<dbReference type="AlphaFoldDB" id="A0A8S4CWH3"/>
<dbReference type="CDD" id="cd00111">
    <property type="entry name" value="Trefoil"/>
    <property type="match status" value="1"/>
</dbReference>
<dbReference type="EMBL" id="CAJHNJ030000001">
    <property type="protein sequence ID" value="CAG9087414.1"/>
    <property type="molecule type" value="Genomic_DNA"/>
</dbReference>
<dbReference type="InterPro" id="IPR000519">
    <property type="entry name" value="P_trefoil_dom"/>
</dbReference>
<dbReference type="CDD" id="cd06602">
    <property type="entry name" value="GH31_MGAM_SI_GAA"/>
    <property type="match status" value="1"/>
</dbReference>
<evidence type="ECO:0000256" key="6">
    <source>
        <dbReference type="ARBA" id="ARBA00023180"/>
    </source>
</evidence>
<dbReference type="InterPro" id="IPR011013">
    <property type="entry name" value="Gal_mutarotase_sf_dom"/>
</dbReference>
<dbReference type="InterPro" id="IPR044913">
    <property type="entry name" value="P_trefoil_dom_sf"/>
</dbReference>
<dbReference type="SUPFAM" id="SSF51445">
    <property type="entry name" value="(Trans)glycosidases"/>
    <property type="match status" value="2"/>
</dbReference>
<keyword evidence="10" id="KW-1133">Transmembrane helix</keyword>
<keyword evidence="3" id="KW-0378">Hydrolase</keyword>
<dbReference type="SUPFAM" id="SSF74650">
    <property type="entry name" value="Galactose mutarotase-like"/>
    <property type="match status" value="1"/>
</dbReference>
<name>A0A8S4CWH3_PLUXY</name>
<evidence type="ECO:0000256" key="1">
    <source>
        <dbReference type="ARBA" id="ARBA00004308"/>
    </source>
</evidence>
<feature type="domain" description="P-type" evidence="11">
    <location>
        <begin position="250"/>
        <end position="300"/>
    </location>
</feature>
<dbReference type="InterPro" id="IPR017957">
    <property type="entry name" value="P_trefoil_CS"/>
</dbReference>
<keyword evidence="7" id="KW-0326">Glycosidase</keyword>
<dbReference type="InterPro" id="IPR000322">
    <property type="entry name" value="Glyco_hydro_31_TIM"/>
</dbReference>
<dbReference type="InterPro" id="IPR017853">
    <property type="entry name" value="GH"/>
</dbReference>
<dbReference type="GO" id="GO:0005975">
    <property type="term" value="P:carbohydrate metabolic process"/>
    <property type="evidence" value="ECO:0007669"/>
    <property type="project" value="InterPro"/>
</dbReference>
<sequence>MPKIPYKPDKTGDDDEDYEIVSFEDFCDKSPGSKTDLLTLNDNINYRLCYESDKGSKAEDEGEPSGKDAQELRETSLGGGKNVSWKRRGSSSFAPFGRHNATNNKGSLFSGVVPKPKNEGESSREHRYQRFSAQATFYQRLVEFWQQCGSTLILMALVGVLCVAVWVGVVSLVGAGGDQHYRKLWERAHHADLLAAAAAATTEKPTPEHHYHDHNNLSTKNKLNITDKYRKKPELNKKSYMERPLATLNGLCSKVTTDRRFDCFPQDGASEEGCIKRGCCWNATTTKYGSLGKPYCFYPPDYDTFHFVNMSETRHGISVCLERMRPSGYPGDFDLVNMDFKYLSNGALQIKIYDAENKRFVPPYPEIPLVTGPINNLKYRVVVESATVGFKVIRNDDNVTIFVPQYPEIPLVTGPINNLKYRVVVESATVGFKVIRNDDNVTILDSQNVGGMILSDKFLQMSTLLPTNKIYGIGERQGPLRVDMNWQVYTIFNSDSVPVENTPLYGSHPFHLGLEDSGKSHGMVLLNSNAMDIVTQPTPALTYRTIGGILNFLLVLGDAPNDVLAEYTALVGRPAMPPYWALGFHLCKFNYGSLNVTRDVWQKNRDAGLPFDVQWNDLDYMSNSNDFTYDTDRFAGLPQFARALHRQHMHYVVLIDPGISSSEKPGEYPPFDRGLELDIFIKNSSNMPFVGKVWNKQTTVWPDFTHPSAQAYWLEMLKSLHDQVPFDGAWITMVSPDFTRPSAQAYWLEMLKSLHDQVPFDGAWVVWNKQTTVWPDFTRPSAQAYWLEMLKSLHDQVPFDGAWIDMNEPSNFLSGPMYGHCEPEDLPYVPHGIRGDGLKTKTLCMDAKHYAGSHYDWHNLYSITESIATNFAMTELRGSRPFIISRSTFVGSGRHAGHWSGDVASAWHDMRMSIPEMLAFSLFGVPLMGADICGFRGNTTVELCTRWMQLGAFYPFSRNHNSDTSIPQDPASLGPAVLEASIRILRVRYSLLPLYYTLFWRAKDSGATVARPLFAEFPTDPLTHDIDTQFMIGPSIMIAPILQPNTTSTQAYLPGDLPWLVLTTEKKAPNKYATIHEHGTVLVRPGSIVPLQTPSPRVPVSTYTTRSEPLQLIVLEDSSGKAYGELYWDDGDSLNSYEEKKYSHIEFYKQSTSVNSAVQWWGYGVPTVNNITIYSIEYPVKTVELNDQPCKKPLCEFSYDAKEYILRVYNMNLSLDKPFSLTWTNKNSYPKLMVPNGGGHLALVNETVVDCRYADCTEIKKR</sequence>
<dbReference type="InterPro" id="IPR013780">
    <property type="entry name" value="Glyco_hydro_b"/>
</dbReference>
<gene>
    <name evidence="12" type="ORF">PLXY2_LOCUS367</name>
</gene>
<proteinExistence type="inferred from homology"/>
<dbReference type="SUPFAM" id="SSF51011">
    <property type="entry name" value="Glycosyl hydrolase domain"/>
    <property type="match status" value="1"/>
</dbReference>
<reference evidence="12" key="1">
    <citation type="submission" date="2020-11" db="EMBL/GenBank/DDBJ databases">
        <authorList>
            <person name="Whiteford S."/>
        </authorList>
    </citation>
    <scope>NUCLEOTIDE SEQUENCE</scope>
</reference>
<dbReference type="PANTHER" id="PTHR22762">
    <property type="entry name" value="ALPHA-GLUCOSIDASE"/>
    <property type="match status" value="1"/>
</dbReference>
<protein>
    <submittedName>
        <fullName evidence="12">(diamondback moth) hypothetical protein</fullName>
    </submittedName>
</protein>
<dbReference type="FunFam" id="3.20.20.80:FF:000016">
    <property type="entry name" value="Maltase-glucoamylase, intestinal"/>
    <property type="match status" value="1"/>
</dbReference>
<dbReference type="PROSITE" id="PS51448">
    <property type="entry name" value="P_TREFOIL_2"/>
    <property type="match status" value="1"/>
</dbReference>
<feature type="compositionally biased region" description="Basic and acidic residues" evidence="9">
    <location>
        <begin position="116"/>
        <end position="126"/>
    </location>
</feature>
<dbReference type="Pfam" id="PF13802">
    <property type="entry name" value="Gal_mutarotas_2"/>
    <property type="match status" value="1"/>
</dbReference>
<keyword evidence="6" id="KW-0325">Glycoprotein</keyword>
<dbReference type="GO" id="GO:0030246">
    <property type="term" value="F:carbohydrate binding"/>
    <property type="evidence" value="ECO:0007669"/>
    <property type="project" value="InterPro"/>
</dbReference>
<dbReference type="Pfam" id="PF01055">
    <property type="entry name" value="Glyco_hydro_31_2nd"/>
    <property type="match status" value="2"/>
</dbReference>
<evidence type="ECO:0000256" key="10">
    <source>
        <dbReference type="SAM" id="Phobius"/>
    </source>
</evidence>
<dbReference type="InterPro" id="IPR048395">
    <property type="entry name" value="Glyco_hydro_31_C"/>
</dbReference>
<evidence type="ECO:0000313" key="12">
    <source>
        <dbReference type="EMBL" id="CAG9087414.1"/>
    </source>
</evidence>
<comment type="caution">
    <text evidence="8">Lacks conserved residue(s) required for the propagation of feature annotation.</text>
</comment>
<evidence type="ECO:0000256" key="4">
    <source>
        <dbReference type="ARBA" id="ARBA00023136"/>
    </source>
</evidence>
<dbReference type="GO" id="GO:0004558">
    <property type="term" value="F:alpha-1,4-glucosidase activity"/>
    <property type="evidence" value="ECO:0007669"/>
    <property type="project" value="TreeGrafter"/>
</dbReference>
<organism evidence="12 13">
    <name type="scientific">Plutella xylostella</name>
    <name type="common">Diamondback moth</name>
    <name type="synonym">Plutella maculipennis</name>
    <dbReference type="NCBI Taxonomy" id="51655"/>
    <lineage>
        <taxon>Eukaryota</taxon>
        <taxon>Metazoa</taxon>
        <taxon>Ecdysozoa</taxon>
        <taxon>Arthropoda</taxon>
        <taxon>Hexapoda</taxon>
        <taxon>Insecta</taxon>
        <taxon>Pterygota</taxon>
        <taxon>Neoptera</taxon>
        <taxon>Endopterygota</taxon>
        <taxon>Lepidoptera</taxon>
        <taxon>Glossata</taxon>
        <taxon>Ditrysia</taxon>
        <taxon>Yponomeutoidea</taxon>
        <taxon>Plutellidae</taxon>
        <taxon>Plutella</taxon>
    </lineage>
</organism>
<keyword evidence="5" id="KW-1015">Disulfide bond</keyword>
<dbReference type="PROSITE" id="PS00025">
    <property type="entry name" value="P_TREFOIL_1"/>
    <property type="match status" value="1"/>
</dbReference>
<evidence type="ECO:0000313" key="13">
    <source>
        <dbReference type="Proteomes" id="UP000653454"/>
    </source>
</evidence>
<feature type="region of interest" description="Disordered" evidence="9">
    <location>
        <begin position="105"/>
        <end position="126"/>
    </location>
</feature>
<dbReference type="SUPFAM" id="SSF57492">
    <property type="entry name" value="Trefoil"/>
    <property type="match status" value="1"/>
</dbReference>
<dbReference type="Pfam" id="PF21365">
    <property type="entry name" value="Glyco_hydro_31_3rd"/>
    <property type="match status" value="1"/>
</dbReference>
<evidence type="ECO:0000256" key="2">
    <source>
        <dbReference type="ARBA" id="ARBA00007806"/>
    </source>
</evidence>
<dbReference type="Gene3D" id="2.60.40.1180">
    <property type="entry name" value="Golgi alpha-mannosidase II"/>
    <property type="match status" value="2"/>
</dbReference>
<feature type="transmembrane region" description="Helical" evidence="10">
    <location>
        <begin position="152"/>
        <end position="174"/>
    </location>
</feature>
<dbReference type="Proteomes" id="UP000653454">
    <property type="component" value="Unassembled WGS sequence"/>
</dbReference>
<dbReference type="Gene3D" id="3.20.20.80">
    <property type="entry name" value="Glycosidases"/>
    <property type="match status" value="2"/>
</dbReference>
<comment type="caution">
    <text evidence="12">The sequence shown here is derived from an EMBL/GenBank/DDBJ whole genome shotgun (WGS) entry which is preliminary data.</text>
</comment>
<keyword evidence="4 10" id="KW-0472">Membrane</keyword>
<dbReference type="PANTHER" id="PTHR22762:SF131">
    <property type="entry name" value="GLYCOSIDE HYDROLASE FAMILY 31 N-TERMINAL DOMAIN-CONTAINING PROTEIN"/>
    <property type="match status" value="1"/>
</dbReference>
<comment type="similarity">
    <text evidence="2">Belongs to the glycosyl hydrolase 31 family.</text>
</comment>
<keyword evidence="13" id="KW-1185">Reference proteome</keyword>
<dbReference type="PROSITE" id="PS00707">
    <property type="entry name" value="GLYCOSYL_HYDROL_F31_2"/>
    <property type="match status" value="1"/>
</dbReference>
<dbReference type="InterPro" id="IPR030459">
    <property type="entry name" value="Glyco_hydro_31_CS"/>
</dbReference>
<keyword evidence="10" id="KW-0812">Transmembrane</keyword>
<evidence type="ECO:0000256" key="7">
    <source>
        <dbReference type="ARBA" id="ARBA00023295"/>
    </source>
</evidence>
<dbReference type="SMART" id="SM00018">
    <property type="entry name" value="PD"/>
    <property type="match status" value="1"/>
</dbReference>
<dbReference type="Gene3D" id="4.10.110.10">
    <property type="entry name" value="Spasmolytic Protein, domain 1"/>
    <property type="match status" value="1"/>
</dbReference>
<evidence type="ECO:0000256" key="3">
    <source>
        <dbReference type="ARBA" id="ARBA00022801"/>
    </source>
</evidence>
<accession>A0A8S4CWH3</accession>
<evidence type="ECO:0000256" key="8">
    <source>
        <dbReference type="PROSITE-ProRule" id="PRU00779"/>
    </source>
</evidence>
<dbReference type="Pfam" id="PF00088">
    <property type="entry name" value="Trefoil"/>
    <property type="match status" value="1"/>
</dbReference>
<feature type="compositionally biased region" description="Basic and acidic residues" evidence="9">
    <location>
        <begin position="54"/>
        <end position="74"/>
    </location>
</feature>
<evidence type="ECO:0000259" key="11">
    <source>
        <dbReference type="PROSITE" id="PS51448"/>
    </source>
</evidence>
<dbReference type="GO" id="GO:0012505">
    <property type="term" value="C:endomembrane system"/>
    <property type="evidence" value="ECO:0007669"/>
    <property type="project" value="UniProtKB-SubCell"/>
</dbReference>
<evidence type="ECO:0000256" key="5">
    <source>
        <dbReference type="ARBA" id="ARBA00023157"/>
    </source>
</evidence>
<feature type="region of interest" description="Disordered" evidence="9">
    <location>
        <begin position="54"/>
        <end position="88"/>
    </location>
</feature>
<dbReference type="Gene3D" id="2.60.40.1760">
    <property type="entry name" value="glycosyl hydrolase (family 31)"/>
    <property type="match status" value="2"/>
</dbReference>
<dbReference type="CDD" id="cd14752">
    <property type="entry name" value="GH31_N"/>
    <property type="match status" value="1"/>
</dbReference>
<comment type="subcellular location">
    <subcellularLocation>
        <location evidence="1">Endomembrane system</location>
    </subcellularLocation>
</comment>
<evidence type="ECO:0000256" key="9">
    <source>
        <dbReference type="SAM" id="MobiDB-lite"/>
    </source>
</evidence>
<dbReference type="InterPro" id="IPR025887">
    <property type="entry name" value="Glyco_hydro_31_N_dom"/>
</dbReference>